<proteinExistence type="inferred from homology"/>
<evidence type="ECO:0008006" key="7">
    <source>
        <dbReference type="Google" id="ProtNLM"/>
    </source>
</evidence>
<dbReference type="GO" id="GO:0032543">
    <property type="term" value="P:mitochondrial translation"/>
    <property type="evidence" value="ECO:0007669"/>
    <property type="project" value="TreeGrafter"/>
</dbReference>
<protein>
    <recommendedName>
        <fullName evidence="7">Ribosomal protein S16</fullName>
    </recommendedName>
</protein>
<evidence type="ECO:0000256" key="2">
    <source>
        <dbReference type="ARBA" id="ARBA00022980"/>
    </source>
</evidence>
<dbReference type="STRING" id="503106.A0A218YYI8"/>
<dbReference type="NCBIfam" id="TIGR00002">
    <property type="entry name" value="S16"/>
    <property type="match status" value="1"/>
</dbReference>
<dbReference type="InterPro" id="IPR000307">
    <property type="entry name" value="Ribosomal_bS16"/>
</dbReference>
<dbReference type="InterPro" id="IPR020592">
    <property type="entry name" value="Ribosomal_bS16_CS"/>
</dbReference>
<organism evidence="5 6">
    <name type="scientific">Diplocarpon coronariae</name>
    <dbReference type="NCBI Taxonomy" id="2795749"/>
    <lineage>
        <taxon>Eukaryota</taxon>
        <taxon>Fungi</taxon>
        <taxon>Dikarya</taxon>
        <taxon>Ascomycota</taxon>
        <taxon>Pezizomycotina</taxon>
        <taxon>Leotiomycetes</taxon>
        <taxon>Helotiales</taxon>
        <taxon>Drepanopezizaceae</taxon>
        <taxon>Diplocarpon</taxon>
    </lineage>
</organism>
<dbReference type="GO" id="GO:0005763">
    <property type="term" value="C:mitochondrial small ribosomal subunit"/>
    <property type="evidence" value="ECO:0007669"/>
    <property type="project" value="TreeGrafter"/>
</dbReference>
<feature type="compositionally biased region" description="Polar residues" evidence="4">
    <location>
        <begin position="191"/>
        <end position="201"/>
    </location>
</feature>
<name>A0A218YYI8_9HELO</name>
<evidence type="ECO:0000313" key="6">
    <source>
        <dbReference type="Proteomes" id="UP000242519"/>
    </source>
</evidence>
<dbReference type="PROSITE" id="PS00732">
    <property type="entry name" value="RIBOSOMAL_S16"/>
    <property type="match status" value="1"/>
</dbReference>
<dbReference type="PANTHER" id="PTHR12919">
    <property type="entry name" value="30S RIBOSOMAL PROTEIN S16"/>
    <property type="match status" value="1"/>
</dbReference>
<dbReference type="EMBL" id="MZNU01000319">
    <property type="protein sequence ID" value="OWP00494.1"/>
    <property type="molecule type" value="Genomic_DNA"/>
</dbReference>
<evidence type="ECO:0000256" key="4">
    <source>
        <dbReference type="SAM" id="MobiDB-lite"/>
    </source>
</evidence>
<reference evidence="5 6" key="1">
    <citation type="submission" date="2017-04" db="EMBL/GenBank/DDBJ databases">
        <title>Draft genome sequence of Marssonina coronaria NL1: causal agent of apple blotch.</title>
        <authorList>
            <person name="Cheng Q."/>
        </authorList>
    </citation>
    <scope>NUCLEOTIDE SEQUENCE [LARGE SCALE GENOMIC DNA]</scope>
    <source>
        <strain evidence="5 6">NL1</strain>
    </source>
</reference>
<dbReference type="InParanoid" id="A0A218YYI8"/>
<comment type="similarity">
    <text evidence="1">Belongs to the bacterial ribosomal protein bS16 family.</text>
</comment>
<dbReference type="PANTHER" id="PTHR12919:SF20">
    <property type="entry name" value="SMALL RIBOSOMAL SUBUNIT PROTEIN BS16M"/>
    <property type="match status" value="1"/>
</dbReference>
<keyword evidence="2" id="KW-0689">Ribosomal protein</keyword>
<dbReference type="AlphaFoldDB" id="A0A218YYI8"/>
<dbReference type="HAMAP" id="MF_00385">
    <property type="entry name" value="Ribosomal_bS16"/>
    <property type="match status" value="1"/>
</dbReference>
<dbReference type="Gene3D" id="3.30.1320.10">
    <property type="match status" value="1"/>
</dbReference>
<evidence type="ECO:0000313" key="5">
    <source>
        <dbReference type="EMBL" id="OWP00494.1"/>
    </source>
</evidence>
<comment type="caution">
    <text evidence="5">The sequence shown here is derived from an EMBL/GenBank/DDBJ whole genome shotgun (WGS) entry which is preliminary data.</text>
</comment>
<dbReference type="GO" id="GO:0003735">
    <property type="term" value="F:structural constituent of ribosome"/>
    <property type="evidence" value="ECO:0007669"/>
    <property type="project" value="InterPro"/>
</dbReference>
<keyword evidence="6" id="KW-1185">Reference proteome</keyword>
<dbReference type="InterPro" id="IPR023803">
    <property type="entry name" value="Ribosomal_bS16_dom_sf"/>
</dbReference>
<dbReference type="OrthoDB" id="407221at2759"/>
<sequence length="201" mass="22148">MNPRRTPSSGAESRAAIPAKVAQVVRCRRRLTATPQHLTMVVKIRLARFGRRKAPFYNIVVAQARTARNSKPIEVLGTYDPIPKPPADGEGKPFKDIKLDSARAKYWLGVGAQPSDPAWRLLSMVCYSTVSFGAEEVQVLMGIRGWLAGAEIPTKASHLKGWQITKNGVGSIDMKRSPTALRERKRLPLDTNDTSRMAANS</sequence>
<gene>
    <name evidence="5" type="ORF">B2J93_350</name>
</gene>
<dbReference type="SUPFAM" id="SSF54565">
    <property type="entry name" value="Ribosomal protein S16"/>
    <property type="match status" value="1"/>
</dbReference>
<keyword evidence="3" id="KW-0687">Ribonucleoprotein</keyword>
<feature type="region of interest" description="Disordered" evidence="4">
    <location>
        <begin position="173"/>
        <end position="201"/>
    </location>
</feature>
<evidence type="ECO:0000256" key="1">
    <source>
        <dbReference type="ARBA" id="ARBA00006668"/>
    </source>
</evidence>
<evidence type="ECO:0000256" key="3">
    <source>
        <dbReference type="ARBA" id="ARBA00023274"/>
    </source>
</evidence>
<dbReference type="Proteomes" id="UP000242519">
    <property type="component" value="Unassembled WGS sequence"/>
</dbReference>
<dbReference type="Pfam" id="PF00886">
    <property type="entry name" value="Ribosomal_S16"/>
    <property type="match status" value="1"/>
</dbReference>
<accession>A0A218YYI8</accession>